<protein>
    <submittedName>
        <fullName evidence="10">Transposase</fullName>
    </submittedName>
</protein>
<dbReference type="InterPro" id="IPR010095">
    <property type="entry name" value="Cas12f1-like_TNB"/>
</dbReference>
<evidence type="ECO:0000256" key="3">
    <source>
        <dbReference type="ARBA" id="ARBA00022723"/>
    </source>
</evidence>
<evidence type="ECO:0000313" key="11">
    <source>
        <dbReference type="EMBL" id="RIE12376.1"/>
    </source>
</evidence>
<comment type="similarity">
    <text evidence="1">In the C-terminal section; belongs to the transposase 35 family.</text>
</comment>
<keyword evidence="3" id="KW-0479">Metal-binding</keyword>
<sequence length="384" mass="44088">MSIMRKAYKFRLYPNTEQQAMFAKAFGCARFVYNQMLADKIVQYKTDKTVLHNTPAQYKGRFKWLREVDAFALCNAQLQLQTAYTNFFRHKSVGFPNFRSRKSHRDSYTTNLIHDNICIENGHLKLPKTGLVCIKLHRQIPVDHKIKSVTISCTSSGRYYAAILTEYEFTPPVVALDESKALGLDYSSPHFYVDSQDTEADMPHFYREAESILNREQRRLSRMVRGSNNYARQKRRIAVMLERVSDCRKDWLHKQSTELANKWDYVCVEDINLRGMAGSLKLGKSTNDNGFGMFRLFLDYKLAERGKRLVTINKWFPSSKTCHVCGAVNHALTLKDREWDCACGAHLLRDLNAAINIKNAGLSLVNTNRGVHGDSSLILSRSCS</sequence>
<dbReference type="AlphaFoldDB" id="A0A398DA15"/>
<feature type="domain" description="Probable transposase IS891/IS1136/IS1341" evidence="7">
    <location>
        <begin position="173"/>
        <end position="278"/>
    </location>
</feature>
<organism evidence="10 13">
    <name type="scientific">Candidatus Cryosericum hinesii</name>
    <dbReference type="NCBI Taxonomy" id="2290915"/>
    <lineage>
        <taxon>Bacteria</taxon>
        <taxon>Pseudomonadati</taxon>
        <taxon>Caldisericota/Cryosericota group</taxon>
        <taxon>Candidatus Cryosericota</taxon>
        <taxon>Candidatus Cryosericia</taxon>
        <taxon>Candidatus Cryosericales</taxon>
        <taxon>Candidatus Cryosericaceae</taxon>
        <taxon>Candidatus Cryosericum</taxon>
    </lineage>
</organism>
<dbReference type="Proteomes" id="UP000266042">
    <property type="component" value="Unassembled WGS sequence"/>
</dbReference>
<dbReference type="Proteomes" id="UP000265724">
    <property type="component" value="Unassembled WGS sequence"/>
</dbReference>
<dbReference type="InterPro" id="IPR021027">
    <property type="entry name" value="Transposase_put_HTH"/>
</dbReference>
<evidence type="ECO:0000259" key="9">
    <source>
        <dbReference type="Pfam" id="PF12323"/>
    </source>
</evidence>
<dbReference type="GO" id="GO:0003677">
    <property type="term" value="F:DNA binding"/>
    <property type="evidence" value="ECO:0007669"/>
    <property type="project" value="UniProtKB-KW"/>
</dbReference>
<evidence type="ECO:0000256" key="4">
    <source>
        <dbReference type="ARBA" id="ARBA00022833"/>
    </source>
</evidence>
<keyword evidence="6" id="KW-0233">DNA recombination</keyword>
<dbReference type="GO" id="GO:0046872">
    <property type="term" value="F:metal ion binding"/>
    <property type="evidence" value="ECO:0007669"/>
    <property type="project" value="UniProtKB-KW"/>
</dbReference>
<evidence type="ECO:0000313" key="12">
    <source>
        <dbReference type="Proteomes" id="UP000265724"/>
    </source>
</evidence>
<evidence type="ECO:0000259" key="8">
    <source>
        <dbReference type="Pfam" id="PF07282"/>
    </source>
</evidence>
<dbReference type="GO" id="GO:0006310">
    <property type="term" value="P:DNA recombination"/>
    <property type="evidence" value="ECO:0007669"/>
    <property type="project" value="UniProtKB-KW"/>
</dbReference>
<evidence type="ECO:0000256" key="5">
    <source>
        <dbReference type="ARBA" id="ARBA00023125"/>
    </source>
</evidence>
<evidence type="ECO:0000256" key="6">
    <source>
        <dbReference type="ARBA" id="ARBA00023172"/>
    </source>
</evidence>
<keyword evidence="2" id="KW-0815">Transposition</keyword>
<feature type="domain" description="Cas12f1-like TNB" evidence="8">
    <location>
        <begin position="291"/>
        <end position="357"/>
    </location>
</feature>
<dbReference type="InterPro" id="IPR001959">
    <property type="entry name" value="Transposase"/>
</dbReference>
<dbReference type="NCBIfam" id="NF040570">
    <property type="entry name" value="guided_TnpB"/>
    <property type="match status" value="1"/>
</dbReference>
<accession>A0A398DA15</accession>
<evidence type="ECO:0000313" key="13">
    <source>
        <dbReference type="Proteomes" id="UP000266042"/>
    </source>
</evidence>
<proteinExistence type="inferred from homology"/>
<reference evidence="12 13" key="1">
    <citation type="submission" date="2018-09" db="EMBL/GenBank/DDBJ databases">
        <title>Discovery and Ecogenomic Context for Candidatus Cryosericales, a Global Caldiserica Order Active in Thawing Permafrost.</title>
        <authorList>
            <person name="Martinez M.A."/>
            <person name="Woodcroft B.J."/>
            <person name="Ignacio Espinoza J.C."/>
            <person name="Zayed A."/>
            <person name="Singleton C.M."/>
            <person name="Boyd J."/>
            <person name="Li Y.-F."/>
            <person name="Purvine S."/>
            <person name="Maughan H."/>
            <person name="Hodgkins S.B."/>
            <person name="Anderson D."/>
            <person name="Sederholm M."/>
            <person name="Temperton B."/>
            <person name="Saleska S.R."/>
            <person name="Tyson G.W."/>
            <person name="Rich V.I."/>
        </authorList>
    </citation>
    <scope>NUCLEOTIDE SEQUENCE [LARGE SCALE GENOMIC DNA]</scope>
    <source>
        <strain evidence="11 12">SMC2</strain>
        <strain evidence="10 13">SMC3</strain>
    </source>
</reference>
<dbReference type="GO" id="GO:0032196">
    <property type="term" value="P:transposition"/>
    <property type="evidence" value="ECO:0007669"/>
    <property type="project" value="UniProtKB-KW"/>
</dbReference>
<evidence type="ECO:0000256" key="1">
    <source>
        <dbReference type="ARBA" id="ARBA00008761"/>
    </source>
</evidence>
<comment type="caution">
    <text evidence="10">The sequence shown here is derived from an EMBL/GenBank/DDBJ whole genome shotgun (WGS) entry which is preliminary data.</text>
</comment>
<dbReference type="Pfam" id="PF12323">
    <property type="entry name" value="HTH_OrfB_IS605"/>
    <property type="match status" value="1"/>
</dbReference>
<name>A0A398DA15_9BACT</name>
<keyword evidence="12" id="KW-1185">Reference proteome</keyword>
<dbReference type="Pfam" id="PF01385">
    <property type="entry name" value="OrfB_IS605"/>
    <property type="match status" value="1"/>
</dbReference>
<evidence type="ECO:0000259" key="7">
    <source>
        <dbReference type="Pfam" id="PF01385"/>
    </source>
</evidence>
<evidence type="ECO:0000256" key="2">
    <source>
        <dbReference type="ARBA" id="ARBA00022578"/>
    </source>
</evidence>
<keyword evidence="5" id="KW-0238">DNA-binding</keyword>
<dbReference type="EMBL" id="QXIX01000055">
    <property type="protein sequence ID" value="RIE12376.1"/>
    <property type="molecule type" value="Genomic_DNA"/>
</dbReference>
<dbReference type="Pfam" id="PF07282">
    <property type="entry name" value="Cas12f1-like_TNB"/>
    <property type="match status" value="1"/>
</dbReference>
<dbReference type="EMBL" id="QXIW01000031">
    <property type="protein sequence ID" value="RIE12242.1"/>
    <property type="molecule type" value="Genomic_DNA"/>
</dbReference>
<keyword evidence="4" id="KW-0862">Zinc</keyword>
<feature type="domain" description="Transposase putative helix-turn-helix" evidence="9">
    <location>
        <begin position="4"/>
        <end position="48"/>
    </location>
</feature>
<evidence type="ECO:0000313" key="10">
    <source>
        <dbReference type="EMBL" id="RIE12242.1"/>
    </source>
</evidence>
<gene>
    <name evidence="11" type="ORF">SMC2_07165</name>
    <name evidence="10" type="ORF">SMC3_07555</name>
</gene>